<dbReference type="OrthoDB" id="1415563at2759"/>
<dbReference type="InterPro" id="IPR036052">
    <property type="entry name" value="TrpB-like_PALP_sf"/>
</dbReference>
<evidence type="ECO:0000259" key="2">
    <source>
        <dbReference type="Pfam" id="PF00291"/>
    </source>
</evidence>
<comment type="cofactor">
    <cofactor evidence="1">
        <name>pyridoxal 5'-phosphate</name>
        <dbReference type="ChEBI" id="CHEBI:597326"/>
    </cofactor>
</comment>
<dbReference type="PANTHER" id="PTHR10314">
    <property type="entry name" value="CYSTATHIONINE BETA-SYNTHASE"/>
    <property type="match status" value="1"/>
</dbReference>
<protein>
    <submittedName>
        <fullName evidence="3">L-3-cyanoalanine synthase 1, mitochondrial</fullName>
    </submittedName>
</protein>
<dbReference type="Pfam" id="PF00291">
    <property type="entry name" value="PALP"/>
    <property type="match status" value="1"/>
</dbReference>
<keyword evidence="4" id="KW-1185">Reference proteome</keyword>
<name>A0A834SY72_9FABA</name>
<sequence>MQLIGRTPIVYLNKVTEGYGAYIAVKQEMFQPTSSIKDRPALSMINDAKQKNIISPGKVS</sequence>
<dbReference type="AlphaFoldDB" id="A0A834SY72"/>
<gene>
    <name evidence="3" type="ORF">G2W53_033295</name>
</gene>
<evidence type="ECO:0000313" key="4">
    <source>
        <dbReference type="Proteomes" id="UP000634136"/>
    </source>
</evidence>
<dbReference type="Proteomes" id="UP000634136">
    <property type="component" value="Unassembled WGS sequence"/>
</dbReference>
<dbReference type="SUPFAM" id="SSF53686">
    <property type="entry name" value="Tryptophan synthase beta subunit-like PLP-dependent enzymes"/>
    <property type="match status" value="1"/>
</dbReference>
<dbReference type="GO" id="GO:0006535">
    <property type="term" value="P:cysteine biosynthetic process from serine"/>
    <property type="evidence" value="ECO:0007669"/>
    <property type="project" value="InterPro"/>
</dbReference>
<dbReference type="PROSITE" id="PS00901">
    <property type="entry name" value="CYS_SYNTHASE"/>
    <property type="match status" value="1"/>
</dbReference>
<evidence type="ECO:0000256" key="1">
    <source>
        <dbReference type="ARBA" id="ARBA00001933"/>
    </source>
</evidence>
<proteinExistence type="predicted"/>
<accession>A0A834SY72</accession>
<dbReference type="InterPro" id="IPR001926">
    <property type="entry name" value="TrpB-like_PALP"/>
</dbReference>
<dbReference type="InterPro" id="IPR001216">
    <property type="entry name" value="P-phosphate_BS"/>
</dbReference>
<feature type="domain" description="Tryptophan synthase beta chain-like PALP" evidence="2">
    <location>
        <begin position="2"/>
        <end position="51"/>
    </location>
</feature>
<comment type="caution">
    <text evidence="3">The sequence shown here is derived from an EMBL/GenBank/DDBJ whole genome shotgun (WGS) entry which is preliminary data.</text>
</comment>
<dbReference type="Gene3D" id="3.40.50.1100">
    <property type="match status" value="2"/>
</dbReference>
<evidence type="ECO:0000313" key="3">
    <source>
        <dbReference type="EMBL" id="KAF7812319.1"/>
    </source>
</evidence>
<dbReference type="InterPro" id="IPR050214">
    <property type="entry name" value="Cys_Synth/Cystath_Beta-Synth"/>
</dbReference>
<reference evidence="3" key="1">
    <citation type="submission" date="2020-09" db="EMBL/GenBank/DDBJ databases">
        <title>Genome-Enabled Discovery of Anthraquinone Biosynthesis in Senna tora.</title>
        <authorList>
            <person name="Kang S.-H."/>
            <person name="Pandey R.P."/>
            <person name="Lee C.-M."/>
            <person name="Sim J.-S."/>
            <person name="Jeong J.-T."/>
            <person name="Choi B.-S."/>
            <person name="Jung M."/>
            <person name="Ginzburg D."/>
            <person name="Zhao K."/>
            <person name="Won S.Y."/>
            <person name="Oh T.-J."/>
            <person name="Yu Y."/>
            <person name="Kim N.-H."/>
            <person name="Lee O.R."/>
            <person name="Lee T.-H."/>
            <person name="Bashyal P."/>
            <person name="Kim T.-S."/>
            <person name="Lee W.-H."/>
            <person name="Kawkins C."/>
            <person name="Kim C.-K."/>
            <person name="Kim J.S."/>
            <person name="Ahn B.O."/>
            <person name="Rhee S.Y."/>
            <person name="Sohng J.K."/>
        </authorList>
    </citation>
    <scope>NUCLEOTIDE SEQUENCE</scope>
    <source>
        <tissue evidence="3">Leaf</tissue>
    </source>
</reference>
<dbReference type="EMBL" id="JAAIUW010000010">
    <property type="protein sequence ID" value="KAF7812319.1"/>
    <property type="molecule type" value="Genomic_DNA"/>
</dbReference>
<organism evidence="3 4">
    <name type="scientific">Senna tora</name>
    <dbReference type="NCBI Taxonomy" id="362788"/>
    <lineage>
        <taxon>Eukaryota</taxon>
        <taxon>Viridiplantae</taxon>
        <taxon>Streptophyta</taxon>
        <taxon>Embryophyta</taxon>
        <taxon>Tracheophyta</taxon>
        <taxon>Spermatophyta</taxon>
        <taxon>Magnoliopsida</taxon>
        <taxon>eudicotyledons</taxon>
        <taxon>Gunneridae</taxon>
        <taxon>Pentapetalae</taxon>
        <taxon>rosids</taxon>
        <taxon>fabids</taxon>
        <taxon>Fabales</taxon>
        <taxon>Fabaceae</taxon>
        <taxon>Caesalpinioideae</taxon>
        <taxon>Cassia clade</taxon>
        <taxon>Senna</taxon>
    </lineage>
</organism>